<accession>A0ABN9TEB6</accession>
<evidence type="ECO:0000256" key="1">
    <source>
        <dbReference type="SAM" id="MobiDB-lite"/>
    </source>
</evidence>
<feature type="region of interest" description="Disordered" evidence="1">
    <location>
        <begin position="654"/>
        <end position="692"/>
    </location>
</feature>
<dbReference type="PANTHER" id="PTHR44329">
    <property type="entry name" value="SERINE/THREONINE-PROTEIN KINASE TNNI3K-RELATED"/>
    <property type="match status" value="1"/>
</dbReference>
<evidence type="ECO:0000313" key="3">
    <source>
        <dbReference type="EMBL" id="CAK0844105.1"/>
    </source>
</evidence>
<keyword evidence="4" id="KW-1185">Reference proteome</keyword>
<feature type="compositionally biased region" description="Low complexity" evidence="1">
    <location>
        <begin position="655"/>
        <end position="666"/>
    </location>
</feature>
<evidence type="ECO:0000259" key="2">
    <source>
        <dbReference type="PROSITE" id="PS50011"/>
    </source>
</evidence>
<dbReference type="SUPFAM" id="SSF56112">
    <property type="entry name" value="Protein kinase-like (PK-like)"/>
    <property type="match status" value="1"/>
</dbReference>
<dbReference type="PROSITE" id="PS50011">
    <property type="entry name" value="PROTEIN_KINASE_DOM"/>
    <property type="match status" value="1"/>
</dbReference>
<organism evidence="3 4">
    <name type="scientific">Prorocentrum cordatum</name>
    <dbReference type="NCBI Taxonomy" id="2364126"/>
    <lineage>
        <taxon>Eukaryota</taxon>
        <taxon>Sar</taxon>
        <taxon>Alveolata</taxon>
        <taxon>Dinophyceae</taxon>
        <taxon>Prorocentrales</taxon>
        <taxon>Prorocentraceae</taxon>
        <taxon>Prorocentrum</taxon>
    </lineage>
</organism>
<dbReference type="SMART" id="SM00220">
    <property type="entry name" value="S_TKc"/>
    <property type="match status" value="1"/>
</dbReference>
<dbReference type="InterPro" id="IPR051681">
    <property type="entry name" value="Ser/Thr_Kinases-Pseudokinases"/>
</dbReference>
<dbReference type="InterPro" id="IPR000719">
    <property type="entry name" value="Prot_kinase_dom"/>
</dbReference>
<dbReference type="Gene3D" id="1.10.510.10">
    <property type="entry name" value="Transferase(Phosphotransferase) domain 1"/>
    <property type="match status" value="1"/>
</dbReference>
<feature type="compositionally biased region" description="Basic and acidic residues" evidence="1">
    <location>
        <begin position="31"/>
        <end position="43"/>
    </location>
</feature>
<gene>
    <name evidence="3" type="ORF">PCOR1329_LOCUS38275</name>
</gene>
<feature type="compositionally biased region" description="Low complexity" evidence="1">
    <location>
        <begin position="683"/>
        <end position="692"/>
    </location>
</feature>
<feature type="domain" description="Protein kinase" evidence="2">
    <location>
        <begin position="84"/>
        <end position="434"/>
    </location>
</feature>
<comment type="caution">
    <text evidence="3">The sequence shown here is derived from an EMBL/GenBank/DDBJ whole genome shotgun (WGS) entry which is preliminary data.</text>
</comment>
<feature type="region of interest" description="Disordered" evidence="1">
    <location>
        <begin position="493"/>
        <end position="513"/>
    </location>
</feature>
<dbReference type="PANTHER" id="PTHR44329:SF214">
    <property type="entry name" value="PROTEIN KINASE DOMAIN-CONTAINING PROTEIN"/>
    <property type="match status" value="1"/>
</dbReference>
<sequence length="737" mass="78068">MGRADERSGLGTSRGAAPAGGLGARAGGRPDALERPPLEEARGSTRGCPQAVRSAAARRRRAPAAEGVATALARRGGPLESMDQVRRRVDSMGSFGEVKLAMREDNEQMYAVKVFGHAPRSWLRASDLLTESFVLNGVGASLCHPNVVSFLEYVVDESRFLEGREQFVLPVMELLRGPDLFDWLQVRQQRALQGLAPWISRSEAASIALQVASALAYIHGNAPALVHRDVKPENLRWASAAALDAKAPRLEQSLATGDSDALSAGPLKLVDFGTVYVEGYQDALEGLLVVGTPLYMAPEAFQDWEEHAKGDEEAVPMNGGATFRSQVVEPAAFSFALLVLWQMLIAEMVESILLLSLDLGCPGARRASDRAEMTRLGHGAAPSMPLSWDALGQVIGPRGRFSSREKAAVVSYLSNAHWPQTRLFAAGERGHPRCCACGEFFGAMEVVRELSRWIAQASIVWQDMDSKGCEGLPECDERRTAVTFAVPLEERADGPRAAPVNASGAPPAAVGARGEQAGSRPAAVGAWASAARDGGVALGALVFAVAGHALARARCGEGGDQQEIIACGAYARLGGRPGPQPKLRERCPGAAGLPRSLRGQKSRWGRGLRPGGTPRARDTRGKGADAHRLRMEAEVPQDARVRFLKWLGVQPDAPAGVEGSASVADAAGGGAGDAAPSSTELPAAAGGAAAGAGSRQAWLEAYGLDEESLLSWAEEAEEARLERHIRRRRRDDGDGGD</sequence>
<proteinExistence type="predicted"/>
<feature type="region of interest" description="Disordered" evidence="1">
    <location>
        <begin position="578"/>
        <end position="625"/>
    </location>
</feature>
<dbReference type="InterPro" id="IPR011009">
    <property type="entry name" value="Kinase-like_dom_sf"/>
</dbReference>
<dbReference type="Pfam" id="PF00069">
    <property type="entry name" value="Pkinase"/>
    <property type="match status" value="1"/>
</dbReference>
<dbReference type="EMBL" id="CAUYUJ010014633">
    <property type="protein sequence ID" value="CAK0844105.1"/>
    <property type="molecule type" value="Genomic_DNA"/>
</dbReference>
<reference evidence="3" key="1">
    <citation type="submission" date="2023-10" db="EMBL/GenBank/DDBJ databases">
        <authorList>
            <person name="Chen Y."/>
            <person name="Shah S."/>
            <person name="Dougan E. K."/>
            <person name="Thang M."/>
            <person name="Chan C."/>
        </authorList>
    </citation>
    <scope>NUCLEOTIDE SEQUENCE [LARGE SCALE GENOMIC DNA]</scope>
</reference>
<evidence type="ECO:0000313" key="4">
    <source>
        <dbReference type="Proteomes" id="UP001189429"/>
    </source>
</evidence>
<feature type="region of interest" description="Disordered" evidence="1">
    <location>
        <begin position="1"/>
        <end position="49"/>
    </location>
</feature>
<protein>
    <recommendedName>
        <fullName evidence="2">Protein kinase domain-containing protein</fullName>
    </recommendedName>
</protein>
<dbReference type="Proteomes" id="UP001189429">
    <property type="component" value="Unassembled WGS sequence"/>
</dbReference>
<name>A0ABN9TEB6_9DINO</name>
<feature type="compositionally biased region" description="Basic and acidic residues" evidence="1">
    <location>
        <begin position="615"/>
        <end position="625"/>
    </location>
</feature>